<proteinExistence type="predicted"/>
<evidence type="ECO:0000313" key="4">
    <source>
        <dbReference type="Proteomes" id="UP001165082"/>
    </source>
</evidence>
<feature type="compositionally biased region" description="Low complexity" evidence="2">
    <location>
        <begin position="220"/>
        <end position="238"/>
    </location>
</feature>
<dbReference type="OrthoDB" id="200181at2759"/>
<reference evidence="3" key="1">
    <citation type="submission" date="2022-07" db="EMBL/GenBank/DDBJ databases">
        <title>Genome analysis of Parmales, a sister group of diatoms, reveals the evolutionary specialization of diatoms from phago-mixotrophs to photoautotrophs.</title>
        <authorList>
            <person name="Ban H."/>
            <person name="Sato S."/>
            <person name="Yoshikawa S."/>
            <person name="Kazumasa Y."/>
            <person name="Nakamura Y."/>
            <person name="Ichinomiya M."/>
            <person name="Saitoh K."/>
            <person name="Sato N."/>
            <person name="Blanc-Mathieu R."/>
            <person name="Endo H."/>
            <person name="Kuwata A."/>
            <person name="Ogata H."/>
        </authorList>
    </citation>
    <scope>NUCLEOTIDE SEQUENCE</scope>
</reference>
<name>A0A9W7F9Y9_9STRA</name>
<comment type="caution">
    <text evidence="3">The sequence shown here is derived from an EMBL/GenBank/DDBJ whole genome shotgun (WGS) entry which is preliminary data.</text>
</comment>
<evidence type="ECO:0000256" key="2">
    <source>
        <dbReference type="SAM" id="MobiDB-lite"/>
    </source>
</evidence>
<dbReference type="AlphaFoldDB" id="A0A9W7F9Y9"/>
<gene>
    <name evidence="3" type="ORF">TrRE_jg6017</name>
</gene>
<accession>A0A9W7F9Y9</accession>
<keyword evidence="4" id="KW-1185">Reference proteome</keyword>
<evidence type="ECO:0000256" key="1">
    <source>
        <dbReference type="SAM" id="Coils"/>
    </source>
</evidence>
<feature type="compositionally biased region" description="Polar residues" evidence="2">
    <location>
        <begin position="116"/>
        <end position="138"/>
    </location>
</feature>
<feature type="coiled-coil region" evidence="1">
    <location>
        <begin position="60"/>
        <end position="102"/>
    </location>
</feature>
<feature type="region of interest" description="Disordered" evidence="2">
    <location>
        <begin position="109"/>
        <end position="166"/>
    </location>
</feature>
<protein>
    <submittedName>
        <fullName evidence="3">Uncharacterized protein</fullName>
    </submittedName>
</protein>
<evidence type="ECO:0000313" key="3">
    <source>
        <dbReference type="EMBL" id="GMI08634.1"/>
    </source>
</evidence>
<organism evidence="3 4">
    <name type="scientific">Triparma retinervis</name>
    <dbReference type="NCBI Taxonomy" id="2557542"/>
    <lineage>
        <taxon>Eukaryota</taxon>
        <taxon>Sar</taxon>
        <taxon>Stramenopiles</taxon>
        <taxon>Ochrophyta</taxon>
        <taxon>Bolidophyceae</taxon>
        <taxon>Parmales</taxon>
        <taxon>Triparmaceae</taxon>
        <taxon>Triparma</taxon>
    </lineage>
</organism>
<feature type="non-terminal residue" evidence="3">
    <location>
        <position position="1"/>
    </location>
</feature>
<dbReference type="EMBL" id="BRXZ01000273">
    <property type="protein sequence ID" value="GMI08634.1"/>
    <property type="molecule type" value="Genomic_DNA"/>
</dbReference>
<sequence>MTVFDTEDDVEDLDIDELLREVKHSEVTTLNIGSGLGSLNLSVFDGGLTRNVLGAALKLIAKQSLKLEEYEEAISAYKKNDMAAVNRRLQTAESMIKNLAHNIQGYVDPEDDIVTRSPTSPAQTTGDRSSRIPSVQSSERNKRNSAVPGNFMEQSQRGALPLSPKVKNRALKTTLKSSDMSGAASEVLLNLPNVSTTSPPPDAATISAEAKTDPNKEQNTNTKTPTQTDSTTSGSTTPVPSPPPAKDNSRELDESSDVVSDVVPSAEKRGTISSRRASNTIARRRFLKAKTAVAFGVRLSNLSRTSMLRARAPKEFSVIERVQRLEEKVAEMKKESEAAKLEVDERMVQLEESKTEDWISDAVKALASRMQKLETSALTIPKSAEPAEHTILVLKKMQLTLSTHIEKTESLAEESFANRLVSLQQRMVETASSYQNMTSEVSKIKVPDSDDDMRAFKILQYHTKVQGIRHRLTHLDAENLMETLLFNRMKQEREVMEKHGVSISENVTEAYVAIQDKVDMCVDLNRNLWDRLISVDKAAGNAWGII</sequence>
<keyword evidence="1" id="KW-0175">Coiled coil</keyword>
<dbReference type="Proteomes" id="UP001165082">
    <property type="component" value="Unassembled WGS sequence"/>
</dbReference>
<feature type="coiled-coil region" evidence="1">
    <location>
        <begin position="322"/>
        <end position="353"/>
    </location>
</feature>
<feature type="region of interest" description="Disordered" evidence="2">
    <location>
        <begin position="191"/>
        <end position="276"/>
    </location>
</feature>